<proteinExistence type="predicted"/>
<gene>
    <name evidence="2" type="ORF">RIF29_38437</name>
</gene>
<evidence type="ECO:0000313" key="3">
    <source>
        <dbReference type="Proteomes" id="UP001372338"/>
    </source>
</evidence>
<name>A0AAN9HNY3_CROPI</name>
<accession>A0AAN9HNY3</accession>
<sequence>MRMRSVGVTIGDILGGHGEKDCEEEPVKGEKVYGEWLRTSYSEKILSQEIKAPHVQENSAIHANAEASNFEETRVIMVPEVADEENRDVDTGYEVDLAQLEAACAPIPGLTFTNKKTWKKLVRNKTKNDAAGMQILGAKRKENDDAVMIDVVQGTQGQLDSPIKKQKGNGGAQDSLLDVAGSGNQTRRSS</sequence>
<evidence type="ECO:0000256" key="1">
    <source>
        <dbReference type="SAM" id="MobiDB-lite"/>
    </source>
</evidence>
<dbReference type="Proteomes" id="UP001372338">
    <property type="component" value="Unassembled WGS sequence"/>
</dbReference>
<protein>
    <submittedName>
        <fullName evidence="2">Uncharacterized protein</fullName>
    </submittedName>
</protein>
<organism evidence="2 3">
    <name type="scientific">Crotalaria pallida</name>
    <name type="common">Smooth rattlebox</name>
    <name type="synonym">Crotalaria striata</name>
    <dbReference type="NCBI Taxonomy" id="3830"/>
    <lineage>
        <taxon>Eukaryota</taxon>
        <taxon>Viridiplantae</taxon>
        <taxon>Streptophyta</taxon>
        <taxon>Embryophyta</taxon>
        <taxon>Tracheophyta</taxon>
        <taxon>Spermatophyta</taxon>
        <taxon>Magnoliopsida</taxon>
        <taxon>eudicotyledons</taxon>
        <taxon>Gunneridae</taxon>
        <taxon>Pentapetalae</taxon>
        <taxon>rosids</taxon>
        <taxon>fabids</taxon>
        <taxon>Fabales</taxon>
        <taxon>Fabaceae</taxon>
        <taxon>Papilionoideae</taxon>
        <taxon>50 kb inversion clade</taxon>
        <taxon>genistoids sensu lato</taxon>
        <taxon>core genistoids</taxon>
        <taxon>Crotalarieae</taxon>
        <taxon>Crotalaria</taxon>
    </lineage>
</organism>
<comment type="caution">
    <text evidence="2">The sequence shown here is derived from an EMBL/GenBank/DDBJ whole genome shotgun (WGS) entry which is preliminary data.</text>
</comment>
<feature type="region of interest" description="Disordered" evidence="1">
    <location>
        <begin position="153"/>
        <end position="190"/>
    </location>
</feature>
<dbReference type="EMBL" id="JAYWIO010000008">
    <property type="protein sequence ID" value="KAK7243631.1"/>
    <property type="molecule type" value="Genomic_DNA"/>
</dbReference>
<reference evidence="2 3" key="1">
    <citation type="submission" date="2024-01" db="EMBL/GenBank/DDBJ databases">
        <title>The genomes of 5 underutilized Papilionoideae crops provide insights into root nodulation and disease resistanc.</title>
        <authorList>
            <person name="Yuan L."/>
        </authorList>
    </citation>
    <scope>NUCLEOTIDE SEQUENCE [LARGE SCALE GENOMIC DNA]</scope>
    <source>
        <strain evidence="2">ZHUSHIDOU_FW_LH</strain>
        <tissue evidence="2">Leaf</tissue>
    </source>
</reference>
<keyword evidence="3" id="KW-1185">Reference proteome</keyword>
<dbReference type="AlphaFoldDB" id="A0AAN9HNY3"/>
<evidence type="ECO:0000313" key="2">
    <source>
        <dbReference type="EMBL" id="KAK7243631.1"/>
    </source>
</evidence>